<dbReference type="Pfam" id="PF01040">
    <property type="entry name" value="UbiA"/>
    <property type="match status" value="1"/>
</dbReference>
<feature type="transmembrane region" description="Helical" evidence="12">
    <location>
        <begin position="278"/>
        <end position="299"/>
    </location>
</feature>
<protein>
    <recommendedName>
        <fullName evidence="12 13">4-hydroxybenzoate octaprenyltransferase</fullName>
        <ecNumber evidence="12 13">2.5.1.39</ecNumber>
    </recommendedName>
    <alternativeName>
        <fullName evidence="12">4-HB polyprenyltransferase</fullName>
    </alternativeName>
</protein>
<dbReference type="CDD" id="cd13959">
    <property type="entry name" value="PT_UbiA_COQ2"/>
    <property type="match status" value="1"/>
</dbReference>
<dbReference type="GO" id="GO:0005886">
    <property type="term" value="C:plasma membrane"/>
    <property type="evidence" value="ECO:0007669"/>
    <property type="project" value="UniProtKB-SubCell"/>
</dbReference>
<keyword evidence="10 12" id="KW-1133">Transmembrane helix</keyword>
<evidence type="ECO:0000256" key="1">
    <source>
        <dbReference type="ARBA" id="ARBA00001946"/>
    </source>
</evidence>
<feature type="transmembrane region" description="Helical" evidence="12">
    <location>
        <begin position="56"/>
        <end position="80"/>
    </location>
</feature>
<dbReference type="UniPathway" id="UPA00232"/>
<dbReference type="AlphaFoldDB" id="A0A423Q217"/>
<gene>
    <name evidence="12 14" type="primary">ubiA</name>
    <name evidence="14" type="ORF">SAHL_05470</name>
</gene>
<feature type="transmembrane region" description="Helical" evidence="12">
    <location>
        <begin position="221"/>
        <end position="241"/>
    </location>
</feature>
<dbReference type="GO" id="GO:0006744">
    <property type="term" value="P:ubiquinone biosynthetic process"/>
    <property type="evidence" value="ECO:0007669"/>
    <property type="project" value="UniProtKB-UniRule"/>
</dbReference>
<evidence type="ECO:0000313" key="14">
    <source>
        <dbReference type="EMBL" id="ROO32459.1"/>
    </source>
</evidence>
<evidence type="ECO:0000256" key="12">
    <source>
        <dbReference type="HAMAP-Rule" id="MF_01635"/>
    </source>
</evidence>
<keyword evidence="7 12" id="KW-0831">Ubiquinone biosynthesis</keyword>
<reference evidence="14 15" key="1">
    <citation type="submission" date="2013-10" db="EMBL/GenBank/DDBJ databases">
        <title>Salinisphaera halophila YIM 95161 Genome Sequencing.</title>
        <authorList>
            <person name="Lai Q."/>
            <person name="Li C."/>
            <person name="Shao Z."/>
        </authorList>
    </citation>
    <scope>NUCLEOTIDE SEQUENCE [LARGE SCALE GENOMIC DNA]</scope>
    <source>
        <strain evidence="14 15">YIM 95161</strain>
    </source>
</reference>
<keyword evidence="6 12" id="KW-0808">Transferase</keyword>
<dbReference type="PANTHER" id="PTHR11048:SF28">
    <property type="entry name" value="4-HYDROXYBENZOATE POLYPRENYLTRANSFERASE, MITOCHONDRIAL"/>
    <property type="match status" value="1"/>
</dbReference>
<evidence type="ECO:0000256" key="7">
    <source>
        <dbReference type="ARBA" id="ARBA00022688"/>
    </source>
</evidence>
<dbReference type="InterPro" id="IPR006370">
    <property type="entry name" value="HB_polyprenyltransferase-like"/>
</dbReference>
<evidence type="ECO:0000313" key="15">
    <source>
        <dbReference type="Proteomes" id="UP000285123"/>
    </source>
</evidence>
<dbReference type="InterPro" id="IPR030470">
    <property type="entry name" value="UbiA_prenylTrfase_CS"/>
</dbReference>
<name>A0A423Q217_9GAMM</name>
<accession>A0A423Q217</accession>
<organism evidence="14 15">
    <name type="scientific">Salinisphaera orenii YIM 95161</name>
    <dbReference type="NCBI Taxonomy" id="1051139"/>
    <lineage>
        <taxon>Bacteria</taxon>
        <taxon>Pseudomonadati</taxon>
        <taxon>Pseudomonadota</taxon>
        <taxon>Gammaproteobacteria</taxon>
        <taxon>Salinisphaerales</taxon>
        <taxon>Salinisphaeraceae</taxon>
        <taxon>Salinisphaera</taxon>
    </lineage>
</organism>
<feature type="transmembrane region" description="Helical" evidence="12">
    <location>
        <begin position="151"/>
        <end position="168"/>
    </location>
</feature>
<dbReference type="EC" id="2.5.1.39" evidence="12 13"/>
<dbReference type="Gene3D" id="1.10.357.140">
    <property type="entry name" value="UbiA prenyltransferase"/>
    <property type="match status" value="1"/>
</dbReference>
<dbReference type="InterPro" id="IPR039653">
    <property type="entry name" value="Prenyltransferase"/>
</dbReference>
<feature type="transmembrane region" description="Helical" evidence="12">
    <location>
        <begin position="127"/>
        <end position="144"/>
    </location>
</feature>
<evidence type="ECO:0000256" key="9">
    <source>
        <dbReference type="ARBA" id="ARBA00022842"/>
    </source>
</evidence>
<evidence type="ECO:0000256" key="13">
    <source>
        <dbReference type="NCBIfam" id="TIGR01474"/>
    </source>
</evidence>
<comment type="pathway">
    <text evidence="12">Cofactor biosynthesis; ubiquinone biosynthesis.</text>
</comment>
<keyword evidence="8 12" id="KW-0812">Transmembrane</keyword>
<comment type="function">
    <text evidence="12">Catalyzes the prenylation of para-hydroxybenzoate (PHB) with an all-trans polyprenyl group. Mediates the second step in the final reaction sequence of ubiquinone-8 (UQ-8) biosynthesis, which is the condensation of the polyisoprenoid side chain with PHB, generating the first membrane-bound Q intermediate 3-octaprenyl-4-hydroxybenzoate.</text>
</comment>
<evidence type="ECO:0000256" key="3">
    <source>
        <dbReference type="ARBA" id="ARBA00005985"/>
    </source>
</evidence>
<dbReference type="FunFam" id="1.20.120.1780:FF:000001">
    <property type="entry name" value="4-hydroxybenzoate octaprenyltransferase"/>
    <property type="match status" value="1"/>
</dbReference>
<comment type="subcellular location">
    <subcellularLocation>
        <location evidence="12">Cell inner membrane</location>
        <topology evidence="12">Multi-pass membrane protein</topology>
    </subcellularLocation>
    <subcellularLocation>
        <location evidence="2">Membrane</location>
        <topology evidence="2">Multi-pass membrane protein</topology>
    </subcellularLocation>
</comment>
<dbReference type="EMBL" id="AYKF01000066">
    <property type="protein sequence ID" value="ROO32459.1"/>
    <property type="molecule type" value="Genomic_DNA"/>
</dbReference>
<dbReference type="InterPro" id="IPR044878">
    <property type="entry name" value="UbiA_sf"/>
</dbReference>
<dbReference type="FunFam" id="1.10.357.140:FF:000002">
    <property type="entry name" value="4-hydroxybenzoate octaprenyltransferase"/>
    <property type="match status" value="1"/>
</dbReference>
<dbReference type="PANTHER" id="PTHR11048">
    <property type="entry name" value="PRENYLTRANSFERASES"/>
    <property type="match status" value="1"/>
</dbReference>
<dbReference type="Proteomes" id="UP000285123">
    <property type="component" value="Unassembled WGS sequence"/>
</dbReference>
<keyword evidence="11 12" id="KW-0472">Membrane</keyword>
<comment type="similarity">
    <text evidence="3 12">Belongs to the UbiA prenyltransferase family.</text>
</comment>
<keyword evidence="5 12" id="KW-0997">Cell inner membrane</keyword>
<dbReference type="InterPro" id="IPR000537">
    <property type="entry name" value="UbiA_prenyltransferase"/>
</dbReference>
<sequence length="300" mass="32451">MDPGKGGPGMSTLPLAADRLGCYLRLTRLNKPIGIFLVVWPMLWALWFAARGVPDPWVLAVFVLGAILMRSAGCVINDFADREIDGHVERTKARPLATGEVSSREALALFAGLCLLAFLLVLTLNRLTIAMAFVGAGLATLYPFTKRATHWPQMFLGAAFGWAVPMAFAAESGGVPAGGWTLFAATLIWALVYDTFYAMVDRDDDLKIGVKSTAILWGRHDRCIIGCFQALFFALLVGVGLQFGMGALYYLGLVAAVGMAGYHQWLTRHRDRAACFKAFMQHNVLGGVVFAGIVADFALG</sequence>
<feature type="transmembrane region" description="Helical" evidence="12">
    <location>
        <begin position="33"/>
        <end position="50"/>
    </location>
</feature>
<evidence type="ECO:0000256" key="5">
    <source>
        <dbReference type="ARBA" id="ARBA00022519"/>
    </source>
</evidence>
<comment type="cofactor">
    <cofactor evidence="1 12">
        <name>Mg(2+)</name>
        <dbReference type="ChEBI" id="CHEBI:18420"/>
    </cofactor>
</comment>
<evidence type="ECO:0000256" key="6">
    <source>
        <dbReference type="ARBA" id="ARBA00022679"/>
    </source>
</evidence>
<dbReference type="PROSITE" id="PS00943">
    <property type="entry name" value="UBIA"/>
    <property type="match status" value="1"/>
</dbReference>
<keyword evidence="9 12" id="KW-0460">Magnesium</keyword>
<evidence type="ECO:0000256" key="4">
    <source>
        <dbReference type="ARBA" id="ARBA00022475"/>
    </source>
</evidence>
<keyword evidence="4 12" id="KW-1003">Cell membrane</keyword>
<comment type="catalytic activity">
    <reaction evidence="12">
        <text>all-trans-octaprenyl diphosphate + 4-hydroxybenzoate = 4-hydroxy-3-(all-trans-octaprenyl)benzoate + diphosphate</text>
        <dbReference type="Rhea" id="RHEA:27782"/>
        <dbReference type="ChEBI" id="CHEBI:1617"/>
        <dbReference type="ChEBI" id="CHEBI:17879"/>
        <dbReference type="ChEBI" id="CHEBI:33019"/>
        <dbReference type="ChEBI" id="CHEBI:57711"/>
        <dbReference type="EC" id="2.5.1.39"/>
    </reaction>
</comment>
<dbReference type="NCBIfam" id="TIGR01474">
    <property type="entry name" value="ubiA_proteo"/>
    <property type="match status" value="1"/>
</dbReference>
<evidence type="ECO:0000256" key="8">
    <source>
        <dbReference type="ARBA" id="ARBA00022692"/>
    </source>
</evidence>
<evidence type="ECO:0000256" key="2">
    <source>
        <dbReference type="ARBA" id="ARBA00004141"/>
    </source>
</evidence>
<evidence type="ECO:0000256" key="10">
    <source>
        <dbReference type="ARBA" id="ARBA00022989"/>
    </source>
</evidence>
<dbReference type="Gene3D" id="1.20.120.1780">
    <property type="entry name" value="UbiA prenyltransferase"/>
    <property type="match status" value="1"/>
</dbReference>
<proteinExistence type="inferred from homology"/>
<dbReference type="HAMAP" id="MF_01635">
    <property type="entry name" value="UbiA"/>
    <property type="match status" value="1"/>
</dbReference>
<feature type="transmembrane region" description="Helical" evidence="12">
    <location>
        <begin position="180"/>
        <end position="200"/>
    </location>
</feature>
<feature type="transmembrane region" description="Helical" evidence="12">
    <location>
        <begin position="101"/>
        <end position="121"/>
    </location>
</feature>
<feature type="transmembrane region" description="Helical" evidence="12">
    <location>
        <begin position="247"/>
        <end position="266"/>
    </location>
</feature>
<dbReference type="GO" id="GO:0008412">
    <property type="term" value="F:4-hydroxybenzoate polyprenyltransferase activity"/>
    <property type="evidence" value="ECO:0007669"/>
    <property type="project" value="UniProtKB-UniRule"/>
</dbReference>
<comment type="caution">
    <text evidence="14">The sequence shown here is derived from an EMBL/GenBank/DDBJ whole genome shotgun (WGS) entry which is preliminary data.</text>
</comment>
<evidence type="ECO:0000256" key="11">
    <source>
        <dbReference type="ARBA" id="ARBA00023136"/>
    </source>
</evidence>